<proteinExistence type="predicted"/>
<reference evidence="2 3" key="1">
    <citation type="submission" date="2017-03" db="EMBL/GenBank/DDBJ databases">
        <title>Genomes of endolithic fungi from Antarctica.</title>
        <authorList>
            <person name="Coleine C."/>
            <person name="Masonjones S."/>
            <person name="Stajich J.E."/>
        </authorList>
    </citation>
    <scope>NUCLEOTIDE SEQUENCE [LARGE SCALE GENOMIC DNA]</scope>
    <source>
        <strain evidence="2 3">CCFEE 5184</strain>
    </source>
</reference>
<keyword evidence="3" id="KW-1185">Reference proteome</keyword>
<feature type="region of interest" description="Disordered" evidence="1">
    <location>
        <begin position="1"/>
        <end position="20"/>
    </location>
</feature>
<sequence>IIDRAEQAAQSWEHTGRMQESVEKARESNWLLLGVLSDVAWMLKGPSTDEEAAGVSERSLEVLRRAIAAL</sequence>
<dbReference type="AlphaFoldDB" id="A0A4U0VPE9"/>
<evidence type="ECO:0000313" key="2">
    <source>
        <dbReference type="EMBL" id="TKA50922.1"/>
    </source>
</evidence>
<name>A0A4U0VPE9_9PEZI</name>
<feature type="non-terminal residue" evidence="2">
    <location>
        <position position="1"/>
    </location>
</feature>
<accession>A0A4U0VPE9</accession>
<gene>
    <name evidence="2" type="ORF">B0A55_13646</name>
</gene>
<comment type="caution">
    <text evidence="2">The sequence shown here is derived from an EMBL/GenBank/DDBJ whole genome shotgun (WGS) entry which is preliminary data.</text>
</comment>
<dbReference type="Proteomes" id="UP000309340">
    <property type="component" value="Unassembled WGS sequence"/>
</dbReference>
<protein>
    <submittedName>
        <fullName evidence="2">Uncharacterized protein</fullName>
    </submittedName>
</protein>
<dbReference type="EMBL" id="NAJQ01001931">
    <property type="protein sequence ID" value="TKA50922.1"/>
    <property type="molecule type" value="Genomic_DNA"/>
</dbReference>
<dbReference type="STRING" id="329884.A0A4U0VPE9"/>
<evidence type="ECO:0000313" key="3">
    <source>
        <dbReference type="Proteomes" id="UP000309340"/>
    </source>
</evidence>
<dbReference type="OrthoDB" id="10252754at2759"/>
<evidence type="ECO:0000256" key="1">
    <source>
        <dbReference type="SAM" id="MobiDB-lite"/>
    </source>
</evidence>
<organism evidence="2 3">
    <name type="scientific">Friedmanniomyces simplex</name>
    <dbReference type="NCBI Taxonomy" id="329884"/>
    <lineage>
        <taxon>Eukaryota</taxon>
        <taxon>Fungi</taxon>
        <taxon>Dikarya</taxon>
        <taxon>Ascomycota</taxon>
        <taxon>Pezizomycotina</taxon>
        <taxon>Dothideomycetes</taxon>
        <taxon>Dothideomycetidae</taxon>
        <taxon>Mycosphaerellales</taxon>
        <taxon>Teratosphaeriaceae</taxon>
        <taxon>Friedmanniomyces</taxon>
    </lineage>
</organism>